<keyword evidence="5" id="KW-1185">Reference proteome</keyword>
<evidence type="ECO:0000313" key="4">
    <source>
        <dbReference type="EMBL" id="MFD0918498.1"/>
    </source>
</evidence>
<dbReference type="InterPro" id="IPR024516">
    <property type="entry name" value="Mce_C"/>
</dbReference>
<name>A0ABW3FLX0_9PSEU</name>
<dbReference type="NCBIfam" id="TIGR00996">
    <property type="entry name" value="Mtu_fam_mce"/>
    <property type="match status" value="1"/>
</dbReference>
<dbReference type="Proteomes" id="UP001597018">
    <property type="component" value="Unassembled WGS sequence"/>
</dbReference>
<evidence type="ECO:0000259" key="3">
    <source>
        <dbReference type="PROSITE" id="PS50112"/>
    </source>
</evidence>
<feature type="region of interest" description="Disordered" evidence="1">
    <location>
        <begin position="340"/>
        <end position="432"/>
    </location>
</feature>
<organism evidence="4 5">
    <name type="scientific">Saccharopolyspora rosea</name>
    <dbReference type="NCBI Taxonomy" id="524884"/>
    <lineage>
        <taxon>Bacteria</taxon>
        <taxon>Bacillati</taxon>
        <taxon>Actinomycetota</taxon>
        <taxon>Actinomycetes</taxon>
        <taxon>Pseudonocardiales</taxon>
        <taxon>Pseudonocardiaceae</taxon>
        <taxon>Saccharopolyspora</taxon>
    </lineage>
</organism>
<dbReference type="PANTHER" id="PTHR33371">
    <property type="entry name" value="INTERMEMBRANE PHOSPHOLIPID TRANSPORT SYSTEM BINDING PROTEIN MLAD-RELATED"/>
    <property type="match status" value="1"/>
</dbReference>
<sequence length="469" mass="51076">MSDTRERPLMKADRLRVSRRTVGRRLLGVAFLMCIVLFLSLTVAVYEKAFTSDVDVVLRAASTGNQLLPDSDVKVRGMVVGRVVNVESTGDGAELHLALDPDQARQLPSNVSAQLLPRTLFGERYVSLELPRQAASSRLASGDVIQQDHTRAGIELEQVLSDTMPVLQAVHPDDLAATLNALDQALSGRGRSVGETLSQLNTYLDGLNPSIPDLRDNLRQLVGVAQTYEQAAPDVLQALENFSTTSRTLVQQKQNLSNLTGQLTTTSGDLTRFLQDNRQNIIQLGESQRPTLDVLAKYSPEYKCFLDKMVEFKPRIRQAFGEGTKEPGLHITLEVTPHRGKYVPNQDEPEFADKRGPRCYNLNPMPRPIPEYPPDGPFKDGSKPPPASKPVDGGLNPPSMGESYLPSSGPASTTPQSYDGPATTPNSPAEQDLVSVLLAPQLGVDARQVPGWGSLLVGPVLRGAEVSYR</sequence>
<comment type="caution">
    <text evidence="4">The sequence shown here is derived from an EMBL/GenBank/DDBJ whole genome shotgun (WGS) entry which is preliminary data.</text>
</comment>
<feature type="compositionally biased region" description="Polar residues" evidence="1">
    <location>
        <begin position="405"/>
        <end position="429"/>
    </location>
</feature>
<keyword evidence="2" id="KW-0472">Membrane</keyword>
<dbReference type="Pfam" id="PF02470">
    <property type="entry name" value="MlaD"/>
    <property type="match status" value="1"/>
</dbReference>
<reference evidence="5" key="1">
    <citation type="journal article" date="2019" name="Int. J. Syst. Evol. Microbiol.">
        <title>The Global Catalogue of Microorganisms (GCM) 10K type strain sequencing project: providing services to taxonomists for standard genome sequencing and annotation.</title>
        <authorList>
            <consortium name="The Broad Institute Genomics Platform"/>
            <consortium name="The Broad Institute Genome Sequencing Center for Infectious Disease"/>
            <person name="Wu L."/>
            <person name="Ma J."/>
        </authorList>
    </citation>
    <scope>NUCLEOTIDE SEQUENCE [LARGE SCALE GENOMIC DNA]</scope>
    <source>
        <strain evidence="5">CCUG 56401</strain>
    </source>
</reference>
<dbReference type="RefSeq" id="WP_345600977.1">
    <property type="nucleotide sequence ID" value="NZ_BAABLT010000022.1"/>
</dbReference>
<keyword evidence="2" id="KW-1133">Transmembrane helix</keyword>
<evidence type="ECO:0000256" key="1">
    <source>
        <dbReference type="SAM" id="MobiDB-lite"/>
    </source>
</evidence>
<dbReference type="EMBL" id="JBHTIW010000001">
    <property type="protein sequence ID" value="MFD0918498.1"/>
    <property type="molecule type" value="Genomic_DNA"/>
</dbReference>
<dbReference type="InterPro" id="IPR000014">
    <property type="entry name" value="PAS"/>
</dbReference>
<dbReference type="PROSITE" id="PS50112">
    <property type="entry name" value="PAS"/>
    <property type="match status" value="1"/>
</dbReference>
<accession>A0ABW3FLX0</accession>
<feature type="transmembrane region" description="Helical" evidence="2">
    <location>
        <begin position="26"/>
        <end position="46"/>
    </location>
</feature>
<dbReference type="InterPro" id="IPR052336">
    <property type="entry name" value="MlaD_Phospholipid_Transporter"/>
</dbReference>
<dbReference type="Pfam" id="PF11887">
    <property type="entry name" value="Mce4_CUP1"/>
    <property type="match status" value="1"/>
</dbReference>
<proteinExistence type="predicted"/>
<evidence type="ECO:0000256" key="2">
    <source>
        <dbReference type="SAM" id="Phobius"/>
    </source>
</evidence>
<protein>
    <submittedName>
        <fullName evidence="4">MCE family protein</fullName>
    </submittedName>
</protein>
<dbReference type="InterPro" id="IPR003399">
    <property type="entry name" value="Mce/MlaD"/>
</dbReference>
<evidence type="ECO:0000313" key="5">
    <source>
        <dbReference type="Proteomes" id="UP001597018"/>
    </source>
</evidence>
<keyword evidence="2" id="KW-0812">Transmembrane</keyword>
<gene>
    <name evidence="4" type="ORF">ACFQ16_01975</name>
</gene>
<feature type="domain" description="PAS" evidence="3">
    <location>
        <begin position="153"/>
        <end position="189"/>
    </location>
</feature>
<dbReference type="InterPro" id="IPR005693">
    <property type="entry name" value="Mce"/>
</dbReference>
<feature type="compositionally biased region" description="Pro residues" evidence="1">
    <location>
        <begin position="365"/>
        <end position="376"/>
    </location>
</feature>
<dbReference type="PANTHER" id="PTHR33371:SF19">
    <property type="entry name" value="MCE-FAMILY PROTEIN MCE4A"/>
    <property type="match status" value="1"/>
</dbReference>